<comment type="caution">
    <text evidence="8">The sequence shown here is derived from an EMBL/GenBank/DDBJ whole genome shotgun (WGS) entry which is preliminary data.</text>
</comment>
<evidence type="ECO:0000256" key="4">
    <source>
        <dbReference type="ARBA" id="ARBA00022840"/>
    </source>
</evidence>
<dbReference type="CDD" id="cd17917">
    <property type="entry name" value="DEXHc_RHA-like"/>
    <property type="match status" value="1"/>
</dbReference>
<feature type="compositionally biased region" description="Polar residues" evidence="5">
    <location>
        <begin position="399"/>
        <end position="412"/>
    </location>
</feature>
<dbReference type="GO" id="GO:1990904">
    <property type="term" value="C:ribonucleoprotein complex"/>
    <property type="evidence" value="ECO:0007669"/>
    <property type="project" value="UniProtKB-ARBA"/>
</dbReference>
<dbReference type="InterPro" id="IPR014001">
    <property type="entry name" value="Helicase_ATP-bd"/>
</dbReference>
<dbReference type="InterPro" id="IPR027417">
    <property type="entry name" value="P-loop_NTPase"/>
</dbReference>
<feature type="region of interest" description="Disordered" evidence="5">
    <location>
        <begin position="392"/>
        <end position="412"/>
    </location>
</feature>
<evidence type="ECO:0000313" key="9">
    <source>
        <dbReference type="Proteomes" id="UP000192596"/>
    </source>
</evidence>
<dbReference type="SUPFAM" id="SSF52540">
    <property type="entry name" value="P-loop containing nucleoside triphosphate hydrolases"/>
    <property type="match status" value="1"/>
</dbReference>
<gene>
    <name evidence="8" type="ORF">B0A48_04114</name>
</gene>
<evidence type="ECO:0000256" key="1">
    <source>
        <dbReference type="ARBA" id="ARBA00012552"/>
    </source>
</evidence>
<feature type="domain" description="Helicase ATP-binding" evidence="6">
    <location>
        <begin position="515"/>
        <end position="673"/>
    </location>
</feature>
<dbReference type="OrthoDB" id="5600252at2759"/>
<dbReference type="PANTHER" id="PTHR18934">
    <property type="entry name" value="ATP-DEPENDENT RNA HELICASE"/>
    <property type="match status" value="1"/>
</dbReference>
<dbReference type="Pfam" id="PF00270">
    <property type="entry name" value="DEAD"/>
    <property type="match status" value="1"/>
</dbReference>
<organism evidence="8 9">
    <name type="scientific">Cryoendolithus antarcticus</name>
    <dbReference type="NCBI Taxonomy" id="1507870"/>
    <lineage>
        <taxon>Eukaryota</taxon>
        <taxon>Fungi</taxon>
        <taxon>Dikarya</taxon>
        <taxon>Ascomycota</taxon>
        <taxon>Pezizomycotina</taxon>
        <taxon>Dothideomycetes</taxon>
        <taxon>Dothideomycetidae</taxon>
        <taxon>Cladosporiales</taxon>
        <taxon>Cladosporiaceae</taxon>
        <taxon>Cryoendolithus</taxon>
    </lineage>
</organism>
<dbReference type="PROSITE" id="PS51192">
    <property type="entry name" value="HELICASE_ATP_BIND_1"/>
    <property type="match status" value="1"/>
</dbReference>
<dbReference type="GO" id="GO:0003723">
    <property type="term" value="F:RNA binding"/>
    <property type="evidence" value="ECO:0007669"/>
    <property type="project" value="TreeGrafter"/>
</dbReference>
<dbReference type="InterPro" id="IPR011545">
    <property type="entry name" value="DEAD/DEAH_box_helicase_dom"/>
</dbReference>
<dbReference type="EMBL" id="NAJO01000008">
    <property type="protein sequence ID" value="OQO10814.1"/>
    <property type="molecule type" value="Genomic_DNA"/>
</dbReference>
<keyword evidence="4" id="KW-0067">ATP-binding</keyword>
<dbReference type="InterPro" id="IPR007502">
    <property type="entry name" value="Helicase-assoc_dom"/>
</dbReference>
<dbReference type="SMART" id="SM00490">
    <property type="entry name" value="HELICc"/>
    <property type="match status" value="1"/>
</dbReference>
<dbReference type="Pfam" id="PF00271">
    <property type="entry name" value="Helicase_C"/>
    <property type="match status" value="1"/>
</dbReference>
<name>A0A1V8THQ6_9PEZI</name>
<dbReference type="Proteomes" id="UP000192596">
    <property type="component" value="Unassembled WGS sequence"/>
</dbReference>
<dbReference type="GO" id="GO:0005524">
    <property type="term" value="F:ATP binding"/>
    <property type="evidence" value="ECO:0007669"/>
    <property type="project" value="UniProtKB-KW"/>
</dbReference>
<evidence type="ECO:0000313" key="8">
    <source>
        <dbReference type="EMBL" id="OQO10814.1"/>
    </source>
</evidence>
<dbReference type="GO" id="GO:0016787">
    <property type="term" value="F:hydrolase activity"/>
    <property type="evidence" value="ECO:0007669"/>
    <property type="project" value="UniProtKB-KW"/>
</dbReference>
<evidence type="ECO:0000259" key="7">
    <source>
        <dbReference type="PROSITE" id="PS51194"/>
    </source>
</evidence>
<keyword evidence="2" id="KW-0547">Nucleotide-binding</keyword>
<dbReference type="GO" id="GO:0003724">
    <property type="term" value="F:RNA helicase activity"/>
    <property type="evidence" value="ECO:0007669"/>
    <property type="project" value="UniProtKB-EC"/>
</dbReference>
<dbReference type="PROSITE" id="PS00690">
    <property type="entry name" value="DEAH_ATP_HELICASE"/>
    <property type="match status" value="1"/>
</dbReference>
<dbReference type="InterPro" id="IPR048333">
    <property type="entry name" value="HA2_WH"/>
</dbReference>
<accession>A0A1V8THQ6</accession>
<keyword evidence="3" id="KW-0378">Hydrolase</keyword>
<evidence type="ECO:0000256" key="5">
    <source>
        <dbReference type="SAM" id="MobiDB-lite"/>
    </source>
</evidence>
<evidence type="ECO:0000259" key="6">
    <source>
        <dbReference type="PROSITE" id="PS51192"/>
    </source>
</evidence>
<dbReference type="EC" id="3.6.4.13" evidence="1"/>
<sequence length="1317" mass="143338">MAECPHLPPGLFCSGGEEVALQQVCDKLGLHLQAQLLHRVEAHATSGGTASHRCMLKITIDDEQLQCVGDGTISKPTARDAAWKAMIAKLRESGKLAELSIKLRPKLQAIAQTSRATGSPRHDSVSPLGLGTVLSTATHDAIAPTQITAQALNSSLSTPPPTIARNGFDTHSLASSRSSRATTLVASLSSATSPRLSPTPSTNTITVASLQGNNTKRPMIPMIQLPITYMAHRDAKYSVYDFAAKHGLVPDLSFKRTKESVRVQMTIGQSAVAVGFSCNIFLAEGAALLDFVRQVRSGSVSGLLPAAILSYPSCATAEDLVKRHATSAVGSSVAVEFVEEVDLGTQIHWARVVIRAMGFAGPYAYSRRKIDAEVLAYLGAAVDILTGKPSAVRSRPDGVQSTRVSGQRTSAKTVEPVSKIEISTPLLAALNSSPTSVTARLSITSADALQAEAKDAAAAAAIRMHNRRSHTSDEAAERSWILELEQEAYEDDPKLNALHSQRSTLPVSKYRQELKRMVDSGIYSIVIGDTGSGKTTQVPQILLEEMIRDGTGAECNIICTQPRRIAATSVADKVSTERDEPLRIGVGYQVRFDNRLPRYGGSITYCTTGIFLQQLKHDADGVLESASHILIDEAHERDLNVDFLMVVVKNAVRSRQLNGLKVPRIVLMSATIDHTLFARYLGSGLGTDIVPAPKIHIPGRTFPVTWRYLSDTMDELMKKNTRETQRLLALDARIGEWMTAETKHREARLLRGVDKSGVDQAMPHDPREGFVPLPLLGAIIGWVCSTTKDGAVLVFLPGLAEITSLDDFLLQHQCFGEDFSNSRKYRICLLHSTVPKEEQAAVFERDRPGQRKIILATNIAETSITVTDVKYVIDAGKMREKQYDQTRRITQLRCVWESKSNARQRAGRAGRVQHGTYFALYSKERFEDMRAVGLPEMLRTDLSETVLAVKASVQGVAVQSFLAQAIEPPTPVAIEGAISNLKAMEALTATEDLTDLGRVLSKLPVHPSLGKPILLGILYRCLDPMILFGAIGDEKGLFVAPREKRAEANARHRKYFTDKSEHMAFINAFSALRAAFKRSGVHTAFRIAKEDFLHFGAFKTCMQSAEQIEKILREAGLLPQATWSTRSLSLYGPDELNRNSGNSDLIKCLLLAGQPTNLAWKIKNDGPVLRTATERAVMLHPGSMNKKEKDGGQDTAYPRGTLFTYSSLNKASVGGALFIRETSQVTPLQAALFGGPLTMQGTANLLLNGWLVIQPGEQTQDSVASKLLELRDALHAMHTRAFKSLGERKTGQVGFGEDIARDEVVGALVKVLAAEAV</sequence>
<evidence type="ECO:0000256" key="2">
    <source>
        <dbReference type="ARBA" id="ARBA00022741"/>
    </source>
</evidence>
<dbReference type="SMART" id="SM00487">
    <property type="entry name" value="DEXDc"/>
    <property type="match status" value="1"/>
</dbReference>
<dbReference type="CDD" id="cd18791">
    <property type="entry name" value="SF2_C_RHA"/>
    <property type="match status" value="1"/>
</dbReference>
<dbReference type="SMART" id="SM00847">
    <property type="entry name" value="HA2"/>
    <property type="match status" value="1"/>
</dbReference>
<feature type="domain" description="Helicase C-terminal" evidence="7">
    <location>
        <begin position="757"/>
        <end position="953"/>
    </location>
</feature>
<evidence type="ECO:0000256" key="3">
    <source>
        <dbReference type="ARBA" id="ARBA00022801"/>
    </source>
</evidence>
<dbReference type="InterPro" id="IPR001650">
    <property type="entry name" value="Helicase_C-like"/>
</dbReference>
<reference evidence="9" key="1">
    <citation type="submission" date="2017-03" db="EMBL/GenBank/DDBJ databases">
        <title>Genomes of endolithic fungi from Antarctica.</title>
        <authorList>
            <person name="Coleine C."/>
            <person name="Masonjones S."/>
            <person name="Stajich J.E."/>
        </authorList>
    </citation>
    <scope>NUCLEOTIDE SEQUENCE [LARGE SCALE GENOMIC DNA]</scope>
    <source>
        <strain evidence="9">CCFEE 5527</strain>
    </source>
</reference>
<protein>
    <recommendedName>
        <fullName evidence="1">RNA helicase</fullName>
        <ecNumber evidence="1">3.6.4.13</ecNumber>
    </recommendedName>
</protein>
<dbReference type="InterPro" id="IPR002464">
    <property type="entry name" value="DNA/RNA_helicase_DEAH_CS"/>
</dbReference>
<dbReference type="PANTHER" id="PTHR18934:SF203">
    <property type="entry name" value="ATP-DEPENDENT RNA HELICASE A"/>
    <property type="match status" value="1"/>
</dbReference>
<dbReference type="PROSITE" id="PS51194">
    <property type="entry name" value="HELICASE_CTER"/>
    <property type="match status" value="1"/>
</dbReference>
<dbReference type="Pfam" id="PF04408">
    <property type="entry name" value="WHD_HA2"/>
    <property type="match status" value="1"/>
</dbReference>
<dbReference type="Gene3D" id="3.40.50.300">
    <property type="entry name" value="P-loop containing nucleotide triphosphate hydrolases"/>
    <property type="match status" value="2"/>
</dbReference>
<keyword evidence="9" id="KW-1185">Reference proteome</keyword>
<proteinExistence type="predicted"/>
<dbReference type="Gene3D" id="1.20.120.1080">
    <property type="match status" value="1"/>
</dbReference>
<dbReference type="InParanoid" id="A0A1V8THQ6"/>
<dbReference type="STRING" id="1507870.A0A1V8THQ6"/>